<dbReference type="PANTHER" id="PTHR35369:SF2">
    <property type="entry name" value="BLR3025 PROTEIN"/>
    <property type="match status" value="1"/>
</dbReference>
<evidence type="ECO:0008006" key="4">
    <source>
        <dbReference type="Google" id="ProtNLM"/>
    </source>
</evidence>
<feature type="non-terminal residue" evidence="2">
    <location>
        <position position="1"/>
    </location>
</feature>
<reference evidence="2 3" key="1">
    <citation type="submission" date="2017-08" db="EMBL/GenBank/DDBJ databases">
        <title>Infants hospitalized years apart are colonized by the same room-sourced microbial strains.</title>
        <authorList>
            <person name="Brooks B."/>
            <person name="Olm M.R."/>
            <person name="Firek B.A."/>
            <person name="Baker R."/>
            <person name="Thomas B.C."/>
            <person name="Morowitz M.J."/>
            <person name="Banfield J.F."/>
        </authorList>
    </citation>
    <scope>NUCLEOTIDE SEQUENCE [LARGE SCALE GENOMIC DNA]</scope>
    <source>
        <strain evidence="2">S2_005_003_R2_41</strain>
    </source>
</reference>
<gene>
    <name evidence="2" type="ORF">DI563_22830</name>
</gene>
<evidence type="ECO:0000313" key="3">
    <source>
        <dbReference type="Proteomes" id="UP000249135"/>
    </source>
</evidence>
<evidence type="ECO:0000313" key="2">
    <source>
        <dbReference type="EMBL" id="PZQ66681.1"/>
    </source>
</evidence>
<dbReference type="EMBL" id="QFPP01000396">
    <property type="protein sequence ID" value="PZQ66681.1"/>
    <property type="molecule type" value="Genomic_DNA"/>
</dbReference>
<dbReference type="AlphaFoldDB" id="A0A2W5PLE6"/>
<protein>
    <recommendedName>
        <fullName evidence="4">DNA polymerase Y family protein</fullName>
    </recommendedName>
</protein>
<name>A0A2W5PLE6_VARPD</name>
<comment type="caution">
    <text evidence="2">The sequence shown here is derived from an EMBL/GenBank/DDBJ whole genome shotgun (WGS) entry which is preliminary data.</text>
</comment>
<evidence type="ECO:0000256" key="1">
    <source>
        <dbReference type="ARBA" id="ARBA00022763"/>
    </source>
</evidence>
<dbReference type="InterPro" id="IPR050356">
    <property type="entry name" value="SulA_CellDiv_inhibitor"/>
</dbReference>
<proteinExistence type="predicted"/>
<organism evidence="2 3">
    <name type="scientific">Variovorax paradoxus</name>
    <dbReference type="NCBI Taxonomy" id="34073"/>
    <lineage>
        <taxon>Bacteria</taxon>
        <taxon>Pseudomonadati</taxon>
        <taxon>Pseudomonadota</taxon>
        <taxon>Betaproteobacteria</taxon>
        <taxon>Burkholderiales</taxon>
        <taxon>Comamonadaceae</taxon>
        <taxon>Variovorax</taxon>
    </lineage>
</organism>
<dbReference type="PANTHER" id="PTHR35369">
    <property type="entry name" value="BLR3025 PROTEIN-RELATED"/>
    <property type="match status" value="1"/>
</dbReference>
<sequence>DNRPGEPLHELVEKLSARLGPQQVLVARPQADHRPERMQAWGPAVQAQAPGLAKPAQAVPSRLAGDPGADLLPHWVMSVPLELEVHGEQPHYQGALRSLVGPQRIEGDGWWEQDTAGGEAGGAPAERDYYVAESPGAGLVWIFRERPGAQHADRAPRWFLQGLYA</sequence>
<accession>A0A2W5PLE6</accession>
<dbReference type="GO" id="GO:0006281">
    <property type="term" value="P:DNA repair"/>
    <property type="evidence" value="ECO:0007669"/>
    <property type="project" value="TreeGrafter"/>
</dbReference>
<keyword evidence="1" id="KW-0227">DNA damage</keyword>
<dbReference type="Proteomes" id="UP000249135">
    <property type="component" value="Unassembled WGS sequence"/>
</dbReference>